<gene>
    <name evidence="2" type="ORF">GWI33_016174</name>
</gene>
<keyword evidence="3" id="KW-1185">Reference proteome</keyword>
<organism evidence="2 3">
    <name type="scientific">Rhynchophorus ferrugineus</name>
    <name type="common">Red palm weevil</name>
    <name type="synonym">Curculio ferrugineus</name>
    <dbReference type="NCBI Taxonomy" id="354439"/>
    <lineage>
        <taxon>Eukaryota</taxon>
        <taxon>Metazoa</taxon>
        <taxon>Ecdysozoa</taxon>
        <taxon>Arthropoda</taxon>
        <taxon>Hexapoda</taxon>
        <taxon>Insecta</taxon>
        <taxon>Pterygota</taxon>
        <taxon>Neoptera</taxon>
        <taxon>Endopterygota</taxon>
        <taxon>Coleoptera</taxon>
        <taxon>Polyphaga</taxon>
        <taxon>Cucujiformia</taxon>
        <taxon>Curculionidae</taxon>
        <taxon>Dryophthorinae</taxon>
        <taxon>Rhynchophorus</taxon>
    </lineage>
</organism>
<dbReference type="PROSITE" id="PS51257">
    <property type="entry name" value="PROKAR_LIPOPROTEIN"/>
    <property type="match status" value="1"/>
</dbReference>
<reference evidence="2" key="1">
    <citation type="submission" date="2020-08" db="EMBL/GenBank/DDBJ databases">
        <title>Genome sequencing and assembly of the red palm weevil Rhynchophorus ferrugineus.</title>
        <authorList>
            <person name="Dias G.B."/>
            <person name="Bergman C.M."/>
            <person name="Manee M."/>
        </authorList>
    </citation>
    <scope>NUCLEOTIDE SEQUENCE</scope>
    <source>
        <strain evidence="2">AA-2017</strain>
        <tissue evidence="2">Whole larva</tissue>
    </source>
</reference>
<evidence type="ECO:0000313" key="2">
    <source>
        <dbReference type="EMBL" id="KAF7270870.1"/>
    </source>
</evidence>
<sequence>MASIRSLGGFGSIALSSGCDSERGLTGLGTRKNAHRPRESDQEKAETTPQPDNEMSDAGCRCDSAALNEAAGGGDGGLHVFAVPYRPHVSRLMD</sequence>
<evidence type="ECO:0000256" key="1">
    <source>
        <dbReference type="SAM" id="MobiDB-lite"/>
    </source>
</evidence>
<protein>
    <submittedName>
        <fullName evidence="2">Uncharacterized protein</fullName>
    </submittedName>
</protein>
<evidence type="ECO:0000313" key="3">
    <source>
        <dbReference type="Proteomes" id="UP000625711"/>
    </source>
</evidence>
<feature type="region of interest" description="Disordered" evidence="1">
    <location>
        <begin position="1"/>
        <end position="59"/>
    </location>
</feature>
<dbReference type="Proteomes" id="UP000625711">
    <property type="component" value="Unassembled WGS sequence"/>
</dbReference>
<accession>A0A834M8X4</accession>
<dbReference type="EMBL" id="JAACXV010014049">
    <property type="protein sequence ID" value="KAF7270870.1"/>
    <property type="molecule type" value="Genomic_DNA"/>
</dbReference>
<comment type="caution">
    <text evidence="2">The sequence shown here is derived from an EMBL/GenBank/DDBJ whole genome shotgun (WGS) entry which is preliminary data.</text>
</comment>
<feature type="compositionally biased region" description="Basic and acidic residues" evidence="1">
    <location>
        <begin position="36"/>
        <end position="46"/>
    </location>
</feature>
<name>A0A834M8X4_RHYFE</name>
<proteinExistence type="predicted"/>
<dbReference type="AlphaFoldDB" id="A0A834M8X4"/>